<dbReference type="FunFam" id="2.30.29.30:FF:000042">
    <property type="entry name" value="pleckstrin homology domain-containing family A member 1 isoform X2"/>
    <property type="match status" value="1"/>
</dbReference>
<keyword evidence="6" id="KW-0597">Phosphoprotein</keyword>
<feature type="domain" description="PH" evidence="13">
    <location>
        <begin position="228"/>
        <end position="326"/>
    </location>
</feature>
<evidence type="ECO:0000256" key="10">
    <source>
        <dbReference type="ARBA" id="ARBA00023242"/>
    </source>
</evidence>
<feature type="region of interest" description="Disordered" evidence="12">
    <location>
        <begin position="197"/>
        <end position="223"/>
    </location>
</feature>
<keyword evidence="7" id="KW-0677">Repeat</keyword>
<name>A0AAJ7SY95_PETMA</name>
<dbReference type="PANTHER" id="PTHR14336:SF8">
    <property type="entry name" value="PROTEIN OPY1"/>
    <property type="match status" value="1"/>
</dbReference>
<evidence type="ECO:0000256" key="2">
    <source>
        <dbReference type="ARBA" id="ARBA00004202"/>
    </source>
</evidence>
<dbReference type="GO" id="GO:0005634">
    <property type="term" value="C:nucleus"/>
    <property type="evidence" value="ECO:0007669"/>
    <property type="project" value="UniProtKB-SubCell"/>
</dbReference>
<keyword evidence="8" id="KW-0446">Lipid-binding</keyword>
<dbReference type="GeneID" id="116941171"/>
<dbReference type="PROSITE" id="PS50003">
    <property type="entry name" value="PH_DOMAIN"/>
    <property type="match status" value="2"/>
</dbReference>
<proteinExistence type="predicted"/>
<dbReference type="KEGG" id="pmrn:116941171"/>
<dbReference type="Pfam" id="PF00169">
    <property type="entry name" value="PH"/>
    <property type="match status" value="2"/>
</dbReference>
<dbReference type="AlphaFoldDB" id="A0AAJ7SY95"/>
<dbReference type="FunFam" id="2.30.29.30:FF:000049">
    <property type="entry name" value="pleckstrin homology domain-containing family A member 1 isoform X1"/>
    <property type="match status" value="1"/>
</dbReference>
<feature type="compositionally biased region" description="Low complexity" evidence="12">
    <location>
        <begin position="372"/>
        <end position="383"/>
    </location>
</feature>
<dbReference type="GO" id="GO:0005737">
    <property type="term" value="C:cytoplasm"/>
    <property type="evidence" value="ECO:0007669"/>
    <property type="project" value="UniProtKB-SubCell"/>
</dbReference>
<evidence type="ECO:0000256" key="4">
    <source>
        <dbReference type="ARBA" id="ARBA00022475"/>
    </source>
</evidence>
<evidence type="ECO:0000313" key="14">
    <source>
        <dbReference type="Proteomes" id="UP001318040"/>
    </source>
</evidence>
<dbReference type="Gene3D" id="2.30.29.30">
    <property type="entry name" value="Pleckstrin-homology domain (PH domain)/Phosphotyrosine-binding domain (PTB)"/>
    <property type="match status" value="2"/>
</dbReference>
<keyword evidence="10" id="KW-0539">Nucleus</keyword>
<evidence type="ECO:0000256" key="1">
    <source>
        <dbReference type="ARBA" id="ARBA00004123"/>
    </source>
</evidence>
<dbReference type="Proteomes" id="UP001318040">
    <property type="component" value="Chromosome 11"/>
</dbReference>
<keyword evidence="9" id="KW-0472">Membrane</keyword>
<dbReference type="PANTHER" id="PTHR14336">
    <property type="entry name" value="TANDEM PH DOMAIN CONTAINING PROTEIN"/>
    <property type="match status" value="1"/>
</dbReference>
<dbReference type="RefSeq" id="XP_032807792.1">
    <property type="nucleotide sequence ID" value="XM_032951901.1"/>
</dbReference>
<dbReference type="InterPro" id="IPR001849">
    <property type="entry name" value="PH_domain"/>
</dbReference>
<feature type="domain" description="PH" evidence="13">
    <location>
        <begin position="34"/>
        <end position="139"/>
    </location>
</feature>
<reference evidence="15" key="1">
    <citation type="submission" date="2025-08" db="UniProtKB">
        <authorList>
            <consortium name="RefSeq"/>
        </authorList>
    </citation>
    <scope>IDENTIFICATION</scope>
    <source>
        <tissue evidence="15">Sperm</tissue>
    </source>
</reference>
<feature type="compositionally biased region" description="Polar residues" evidence="12">
    <location>
        <begin position="425"/>
        <end position="444"/>
    </location>
</feature>
<feature type="compositionally biased region" description="Polar residues" evidence="12">
    <location>
        <begin position="401"/>
        <end position="418"/>
    </location>
</feature>
<comment type="subcellular location">
    <subcellularLocation>
        <location evidence="2">Cell membrane</location>
        <topology evidence="2">Peripheral membrane protein</topology>
    </subcellularLocation>
    <subcellularLocation>
        <location evidence="3">Cytoplasm</location>
    </subcellularLocation>
    <subcellularLocation>
        <location evidence="1">Nucleus</location>
    </subcellularLocation>
</comment>
<organism evidence="14 15">
    <name type="scientific">Petromyzon marinus</name>
    <name type="common">Sea lamprey</name>
    <dbReference type="NCBI Taxonomy" id="7757"/>
    <lineage>
        <taxon>Eukaryota</taxon>
        <taxon>Metazoa</taxon>
        <taxon>Chordata</taxon>
        <taxon>Craniata</taxon>
        <taxon>Vertebrata</taxon>
        <taxon>Cyclostomata</taxon>
        <taxon>Hyperoartia</taxon>
        <taxon>Petromyzontiformes</taxon>
        <taxon>Petromyzontidae</taxon>
        <taxon>Petromyzon</taxon>
    </lineage>
</organism>
<dbReference type="InterPro" id="IPR051707">
    <property type="entry name" value="PI-Interact_SigTrans_Reg"/>
</dbReference>
<evidence type="ECO:0000259" key="13">
    <source>
        <dbReference type="PROSITE" id="PS50003"/>
    </source>
</evidence>
<evidence type="ECO:0000256" key="6">
    <source>
        <dbReference type="ARBA" id="ARBA00022553"/>
    </source>
</evidence>
<dbReference type="GO" id="GO:0008289">
    <property type="term" value="F:lipid binding"/>
    <property type="evidence" value="ECO:0007669"/>
    <property type="project" value="UniProtKB-KW"/>
</dbReference>
<keyword evidence="4" id="KW-1003">Cell membrane</keyword>
<keyword evidence="5" id="KW-0963">Cytoplasm</keyword>
<evidence type="ECO:0000256" key="9">
    <source>
        <dbReference type="ARBA" id="ARBA00023136"/>
    </source>
</evidence>
<evidence type="ECO:0000256" key="5">
    <source>
        <dbReference type="ARBA" id="ARBA00022490"/>
    </source>
</evidence>
<dbReference type="InterPro" id="IPR011993">
    <property type="entry name" value="PH-like_dom_sf"/>
</dbReference>
<keyword evidence="14" id="KW-1185">Reference proteome</keyword>
<evidence type="ECO:0000313" key="15">
    <source>
        <dbReference type="RefSeq" id="XP_032807792.1"/>
    </source>
</evidence>
<dbReference type="SMART" id="SM00233">
    <property type="entry name" value="PH"/>
    <property type="match status" value="2"/>
</dbReference>
<dbReference type="GO" id="GO:0005886">
    <property type="term" value="C:plasma membrane"/>
    <property type="evidence" value="ECO:0007669"/>
    <property type="project" value="UniProtKB-SubCell"/>
</dbReference>
<dbReference type="CTD" id="59338"/>
<sequence>MFKSEYIAAIEGERCAQASRACAGVSRMPYVDRFNRICGFLDIEECEGSGRFQRRYFILDGSANSLVWYMDNPQNLPEGATNVGSLNLTYVNKVSDATKVRPKAEFCFVINSGMRRFFLQANDQQDLIDWVEALNNASKITVPRPCTPSSACGRSSVAMEAALLRSAHAGPYRTEVIGGVVLQLPVSQPVVDAGGHSVSVEQEKPGSLRRTQSQSPRAVHRESPTQPFALKTGYCVKQGGMMKTWKRRFFVLNECTISYYKSEFERDPLRTILIKDVIKAKENSHGEILRRDNLFEIVTTNRIFYIQTESPEEMHNWIKAISGAIVAQRGPARAAAMEFPETGVAPSTGNSGARDAYDGGATDSVPPHDRTSAASGAAAAVSRSRPKSAVWQPPAAFAQARQWQTQSMRLSGQGSRQVGSRLARQHNQSSLKSARATTVATASGPSRHGATIHHLSIADSCDDEALPSTTV</sequence>
<gene>
    <name evidence="15" type="primary">LOC116941171</name>
</gene>
<dbReference type="SUPFAM" id="SSF50729">
    <property type="entry name" value="PH domain-like"/>
    <property type="match status" value="2"/>
</dbReference>
<evidence type="ECO:0000256" key="12">
    <source>
        <dbReference type="SAM" id="MobiDB-lite"/>
    </source>
</evidence>
<evidence type="ECO:0000256" key="7">
    <source>
        <dbReference type="ARBA" id="ARBA00022737"/>
    </source>
</evidence>
<protein>
    <submittedName>
        <fullName evidence="15">Pleckstrin homology domain-containing family A member 1-like isoform X1</fullName>
    </submittedName>
</protein>
<evidence type="ECO:0000256" key="11">
    <source>
        <dbReference type="ARBA" id="ARBA00059661"/>
    </source>
</evidence>
<evidence type="ECO:0000256" key="3">
    <source>
        <dbReference type="ARBA" id="ARBA00004496"/>
    </source>
</evidence>
<comment type="function">
    <text evidence="11">Binds specifically to phosphatidylinositol 3,4-diphosphate (PtdIns3,4P2), but not to other phosphoinositides. May recruit other proteins to the plasma membrane.</text>
</comment>
<dbReference type="CDD" id="cd13271">
    <property type="entry name" value="PH2_TAPP1_2"/>
    <property type="match status" value="1"/>
</dbReference>
<feature type="region of interest" description="Disordered" evidence="12">
    <location>
        <begin position="342"/>
        <end position="449"/>
    </location>
</feature>
<accession>A0AAJ7SY95</accession>
<evidence type="ECO:0000256" key="8">
    <source>
        <dbReference type="ARBA" id="ARBA00023121"/>
    </source>
</evidence>